<dbReference type="GO" id="GO:0020037">
    <property type="term" value="F:heme binding"/>
    <property type="evidence" value="ECO:0007669"/>
    <property type="project" value="InterPro"/>
</dbReference>
<evidence type="ECO:0000313" key="4">
    <source>
        <dbReference type="Proteomes" id="UP000535415"/>
    </source>
</evidence>
<evidence type="ECO:0000256" key="2">
    <source>
        <dbReference type="PIRSR" id="PIRSR602401-1"/>
    </source>
</evidence>
<dbReference type="GO" id="GO:0005506">
    <property type="term" value="F:iron ion binding"/>
    <property type="evidence" value="ECO:0007669"/>
    <property type="project" value="InterPro"/>
</dbReference>
<dbReference type="PRINTS" id="PR00385">
    <property type="entry name" value="P450"/>
</dbReference>
<dbReference type="GO" id="GO:0004497">
    <property type="term" value="F:monooxygenase activity"/>
    <property type="evidence" value="ECO:0007669"/>
    <property type="project" value="InterPro"/>
</dbReference>
<dbReference type="InterPro" id="IPR050121">
    <property type="entry name" value="Cytochrome_P450_monoxygenase"/>
</dbReference>
<proteinExistence type="inferred from homology"/>
<dbReference type="RefSeq" id="WP_183528311.1">
    <property type="nucleotide sequence ID" value="NZ_JACIJM010000004.1"/>
</dbReference>
<sequence>MTPTAILDPAQLVDRTPARNVDDIVAKLYLHAWNGETKPQMLGRMQLISDPVEAADLLMQPDHFPKYYSFLTELGRSRLDANGADWEKRRDLTQPLYREAARTANRAPLTASYARWLTDDAIQSGRIGHALLAAASEIFLHALGGSIPTGPVADWLLTLRETAQFAQHVAMFDPSPAQHAKLREDVAQLRQDLRGLLIKDEPLKHYLHDRLVALDHSMDLLGEVTINLFAGVETTVASISWALNILARDPEMQAYLAREVALHGTDAPALSHFIQEVMRYCPPVPLLVRTVAADNQTLAGRPVAKGDLIALSIVGLHHHRDHWNDPASFDAKRPEFVENSYHRRAYLPFSAGPRVCGGLGLARAEVAIALGQLLQRYRVLPVTTPITYELSLNLRPRGTSQLQFEPL</sequence>
<evidence type="ECO:0000313" key="3">
    <source>
        <dbReference type="EMBL" id="MBB5722249.1"/>
    </source>
</evidence>
<comment type="cofactor">
    <cofactor evidence="2">
        <name>heme</name>
        <dbReference type="ChEBI" id="CHEBI:30413"/>
    </cofactor>
</comment>
<dbReference type="Gene3D" id="1.10.630.10">
    <property type="entry name" value="Cytochrome P450"/>
    <property type="match status" value="1"/>
</dbReference>
<protein>
    <submittedName>
        <fullName evidence="3">Cytochrome P450</fullName>
    </submittedName>
</protein>
<keyword evidence="4" id="KW-1185">Reference proteome</keyword>
<comment type="caution">
    <text evidence="3">The sequence shown here is derived from an EMBL/GenBank/DDBJ whole genome shotgun (WGS) entry which is preliminary data.</text>
</comment>
<accession>A0A7W9BLG3</accession>
<name>A0A7W9BLG3_9RHOB</name>
<keyword evidence="2" id="KW-0408">Iron</keyword>
<feature type="binding site" description="axial binding residue" evidence="2">
    <location>
        <position position="356"/>
    </location>
    <ligand>
        <name>heme</name>
        <dbReference type="ChEBI" id="CHEBI:30413"/>
    </ligand>
    <ligandPart>
        <name>Fe</name>
        <dbReference type="ChEBI" id="CHEBI:18248"/>
    </ligandPart>
</feature>
<dbReference type="GO" id="GO:0016705">
    <property type="term" value="F:oxidoreductase activity, acting on paired donors, with incorporation or reduction of molecular oxygen"/>
    <property type="evidence" value="ECO:0007669"/>
    <property type="project" value="InterPro"/>
</dbReference>
<keyword evidence="2" id="KW-0349">Heme</keyword>
<organism evidence="3 4">
    <name type="scientific">Yoonia ponticola</name>
    <dbReference type="NCBI Taxonomy" id="1524255"/>
    <lineage>
        <taxon>Bacteria</taxon>
        <taxon>Pseudomonadati</taxon>
        <taxon>Pseudomonadota</taxon>
        <taxon>Alphaproteobacteria</taxon>
        <taxon>Rhodobacterales</taxon>
        <taxon>Paracoccaceae</taxon>
        <taxon>Yoonia</taxon>
    </lineage>
</organism>
<gene>
    <name evidence="3" type="ORF">FHS72_001873</name>
</gene>
<dbReference type="Proteomes" id="UP000535415">
    <property type="component" value="Unassembled WGS sequence"/>
</dbReference>
<evidence type="ECO:0000256" key="1">
    <source>
        <dbReference type="ARBA" id="ARBA00010617"/>
    </source>
</evidence>
<dbReference type="Pfam" id="PF00067">
    <property type="entry name" value="p450"/>
    <property type="match status" value="1"/>
</dbReference>
<dbReference type="PANTHER" id="PTHR24305">
    <property type="entry name" value="CYTOCHROME P450"/>
    <property type="match status" value="1"/>
</dbReference>
<dbReference type="InterPro" id="IPR036396">
    <property type="entry name" value="Cyt_P450_sf"/>
</dbReference>
<dbReference type="PANTHER" id="PTHR24305:SF166">
    <property type="entry name" value="CYTOCHROME P450 12A4, MITOCHONDRIAL-RELATED"/>
    <property type="match status" value="1"/>
</dbReference>
<dbReference type="SUPFAM" id="SSF48264">
    <property type="entry name" value="Cytochrome P450"/>
    <property type="match status" value="1"/>
</dbReference>
<keyword evidence="2" id="KW-0479">Metal-binding</keyword>
<dbReference type="AlphaFoldDB" id="A0A7W9BLG3"/>
<reference evidence="3 4" key="1">
    <citation type="submission" date="2020-08" db="EMBL/GenBank/DDBJ databases">
        <title>Genomic Encyclopedia of Type Strains, Phase IV (KMG-IV): sequencing the most valuable type-strain genomes for metagenomic binning, comparative biology and taxonomic classification.</title>
        <authorList>
            <person name="Goeker M."/>
        </authorList>
    </citation>
    <scope>NUCLEOTIDE SEQUENCE [LARGE SCALE GENOMIC DNA]</scope>
    <source>
        <strain evidence="3 4">DSM 101064</strain>
    </source>
</reference>
<dbReference type="EMBL" id="JACIJM010000004">
    <property type="protein sequence ID" value="MBB5722249.1"/>
    <property type="molecule type" value="Genomic_DNA"/>
</dbReference>
<dbReference type="CDD" id="cd00302">
    <property type="entry name" value="cytochrome_P450"/>
    <property type="match status" value="1"/>
</dbReference>
<dbReference type="InterPro" id="IPR001128">
    <property type="entry name" value="Cyt_P450"/>
</dbReference>
<dbReference type="InterPro" id="IPR002401">
    <property type="entry name" value="Cyt_P450_E_grp-I"/>
</dbReference>
<dbReference type="PRINTS" id="PR00463">
    <property type="entry name" value="EP450I"/>
</dbReference>
<comment type="similarity">
    <text evidence="1">Belongs to the cytochrome P450 family.</text>
</comment>